<reference evidence="1" key="1">
    <citation type="submission" date="2021-06" db="EMBL/GenBank/DDBJ databases">
        <authorList>
            <person name="Kallberg Y."/>
            <person name="Tangrot J."/>
            <person name="Rosling A."/>
        </authorList>
    </citation>
    <scope>NUCLEOTIDE SEQUENCE</scope>
    <source>
        <strain evidence="1">MA453B</strain>
    </source>
</reference>
<proteinExistence type="predicted"/>
<feature type="non-terminal residue" evidence="1">
    <location>
        <position position="1"/>
    </location>
</feature>
<name>A0A9N9EL83_9GLOM</name>
<accession>A0A9N9EL83</accession>
<dbReference type="EMBL" id="CAJVPY010007363">
    <property type="protein sequence ID" value="CAG8679415.1"/>
    <property type="molecule type" value="Genomic_DNA"/>
</dbReference>
<comment type="caution">
    <text evidence="1">The sequence shown here is derived from an EMBL/GenBank/DDBJ whole genome shotgun (WGS) entry which is preliminary data.</text>
</comment>
<evidence type="ECO:0000313" key="2">
    <source>
        <dbReference type="Proteomes" id="UP000789405"/>
    </source>
</evidence>
<keyword evidence="2" id="KW-1185">Reference proteome</keyword>
<sequence>MNEKIDVSNQDIQYIKKLMTKNLEDEIHAPHIDPSELSEQSHERHAWQQDPYNRIRFDELFLKLNDLSEKYPIPP</sequence>
<protein>
    <submittedName>
        <fullName evidence="1">8468_t:CDS:1</fullName>
    </submittedName>
</protein>
<dbReference type="Proteomes" id="UP000789405">
    <property type="component" value="Unassembled WGS sequence"/>
</dbReference>
<organism evidence="1 2">
    <name type="scientific">Dentiscutata erythropus</name>
    <dbReference type="NCBI Taxonomy" id="1348616"/>
    <lineage>
        <taxon>Eukaryota</taxon>
        <taxon>Fungi</taxon>
        <taxon>Fungi incertae sedis</taxon>
        <taxon>Mucoromycota</taxon>
        <taxon>Glomeromycotina</taxon>
        <taxon>Glomeromycetes</taxon>
        <taxon>Diversisporales</taxon>
        <taxon>Gigasporaceae</taxon>
        <taxon>Dentiscutata</taxon>
    </lineage>
</organism>
<dbReference type="AlphaFoldDB" id="A0A9N9EL83"/>
<gene>
    <name evidence="1" type="ORF">DERYTH_LOCUS11710</name>
</gene>
<evidence type="ECO:0000313" key="1">
    <source>
        <dbReference type="EMBL" id="CAG8679415.1"/>
    </source>
</evidence>